<evidence type="ECO:0000313" key="1">
    <source>
        <dbReference type="EnsemblMetazoa" id="tetur06g02340.1"/>
    </source>
</evidence>
<sequence>MPFPMLKLTWIDHFWSSTSGQIWEIIEVDQINKQMKRQSISVVLLYR</sequence>
<protein>
    <submittedName>
        <fullName evidence="1">Uncharacterized protein</fullName>
    </submittedName>
</protein>
<organism evidence="1 2">
    <name type="scientific">Tetranychus urticae</name>
    <name type="common">Two-spotted spider mite</name>
    <dbReference type="NCBI Taxonomy" id="32264"/>
    <lineage>
        <taxon>Eukaryota</taxon>
        <taxon>Metazoa</taxon>
        <taxon>Ecdysozoa</taxon>
        <taxon>Arthropoda</taxon>
        <taxon>Chelicerata</taxon>
        <taxon>Arachnida</taxon>
        <taxon>Acari</taxon>
        <taxon>Acariformes</taxon>
        <taxon>Trombidiformes</taxon>
        <taxon>Prostigmata</taxon>
        <taxon>Eleutherengona</taxon>
        <taxon>Raphignathae</taxon>
        <taxon>Tetranychoidea</taxon>
        <taxon>Tetranychidae</taxon>
        <taxon>Tetranychus</taxon>
    </lineage>
</organism>
<dbReference type="Proteomes" id="UP000015104">
    <property type="component" value="Unassembled WGS sequence"/>
</dbReference>
<name>T1K701_TETUR</name>
<evidence type="ECO:0000313" key="2">
    <source>
        <dbReference type="Proteomes" id="UP000015104"/>
    </source>
</evidence>
<dbReference type="EMBL" id="CAEY01001798">
    <property type="status" value="NOT_ANNOTATED_CDS"/>
    <property type="molecule type" value="Genomic_DNA"/>
</dbReference>
<dbReference type="HOGENOM" id="CLU_3176001_0_0_1"/>
<proteinExistence type="predicted"/>
<reference evidence="2" key="1">
    <citation type="submission" date="2011-08" db="EMBL/GenBank/DDBJ databases">
        <authorList>
            <person name="Rombauts S."/>
        </authorList>
    </citation>
    <scope>NUCLEOTIDE SEQUENCE</scope>
    <source>
        <strain evidence="2">London</strain>
    </source>
</reference>
<dbReference type="EnsemblMetazoa" id="tetur06g02340.1">
    <property type="protein sequence ID" value="tetur06g02340.1"/>
    <property type="gene ID" value="tetur06g02340"/>
</dbReference>
<keyword evidence="2" id="KW-1185">Reference proteome</keyword>
<dbReference type="AlphaFoldDB" id="T1K701"/>
<accession>T1K701</accession>
<reference evidence="1" key="2">
    <citation type="submission" date="2015-06" db="UniProtKB">
        <authorList>
            <consortium name="EnsemblMetazoa"/>
        </authorList>
    </citation>
    <scope>IDENTIFICATION</scope>
</reference>